<dbReference type="PANTHER" id="PTHR35585">
    <property type="entry name" value="HHE DOMAIN PROTEIN (AFU_ORTHOLOGUE AFUA_4G00730)"/>
    <property type="match status" value="1"/>
</dbReference>
<sequence length="221" mass="25172">MLSSRAFSARTSLQSSRAFSINKLQPLLCRTLTASSMTGNTTVSDAIKHDHREIEQYYDQIINATDADTKTRYQNLFTWELARHSIGEELVVYPALEKYVDGGKALADRDRQEHQKVKEMLYKFQQLSPSDNQFEPTIKRLMSDLAEHIKEEETEDLVKLEQAVPTSESRSLAASFKRTKMFVPTRSHPSAPDKPPFETVAGLLAAPMDKLGDMFRKFPKE</sequence>
<keyword evidence="3" id="KW-1185">Reference proteome</keyword>
<gene>
    <name evidence="2" type="ORF">I313_03228</name>
</gene>
<dbReference type="Pfam" id="PF01814">
    <property type="entry name" value="Hemerythrin"/>
    <property type="match status" value="1"/>
</dbReference>
<dbReference type="CDD" id="cd12108">
    <property type="entry name" value="Hr-like"/>
    <property type="match status" value="1"/>
</dbReference>
<evidence type="ECO:0000313" key="3">
    <source>
        <dbReference type="Proteomes" id="UP000053392"/>
    </source>
</evidence>
<feature type="domain" description="Hemerythrin-like" evidence="1">
    <location>
        <begin position="43"/>
        <end position="155"/>
    </location>
</feature>
<dbReference type="InterPro" id="IPR012312">
    <property type="entry name" value="Hemerythrin-like"/>
</dbReference>
<dbReference type="PANTHER" id="PTHR35585:SF1">
    <property type="entry name" value="HHE DOMAIN PROTEIN (AFU_ORTHOLOGUE AFUA_4G00730)"/>
    <property type="match status" value="1"/>
</dbReference>
<reference evidence="2 3" key="1">
    <citation type="submission" date="2015-01" db="EMBL/GenBank/DDBJ databases">
        <title>The Genome Sequence of Cryptococcus gattii Ram5.</title>
        <authorList>
            <consortium name="The Broad Institute Genomics Platform"/>
            <person name="Cuomo C."/>
            <person name="Litvintseva A."/>
            <person name="Chen Y."/>
            <person name="Heitman J."/>
            <person name="Sun S."/>
            <person name="Springer D."/>
            <person name="Dromer F."/>
            <person name="Young S."/>
            <person name="Zeng Q."/>
            <person name="Gargeya S."/>
            <person name="Abouelleil A."/>
            <person name="Alvarado L."/>
            <person name="Chapman S.B."/>
            <person name="Gainer-Dewar J."/>
            <person name="Goldberg J."/>
            <person name="Griggs A."/>
            <person name="Gujja S."/>
            <person name="Hansen M."/>
            <person name="Howarth C."/>
            <person name="Imamovic A."/>
            <person name="Larimer J."/>
            <person name="Murphy C."/>
            <person name="Naylor J."/>
            <person name="Pearson M."/>
            <person name="Priest M."/>
            <person name="Roberts A."/>
            <person name="Saif S."/>
            <person name="Shea T."/>
            <person name="Sykes S."/>
            <person name="Wortman J."/>
            <person name="Nusbaum C."/>
            <person name="Birren B."/>
        </authorList>
    </citation>
    <scope>NUCLEOTIDE SEQUENCE [LARGE SCALE GENOMIC DNA]</scope>
    <source>
        <strain evidence="2 3">Ram5</strain>
    </source>
</reference>
<proteinExistence type="predicted"/>
<protein>
    <submittedName>
        <fullName evidence="2">HHE domain-containing protein</fullName>
    </submittedName>
</protein>
<dbReference type="EMBL" id="KN847902">
    <property type="protein sequence ID" value="KIR40577.1"/>
    <property type="molecule type" value="Genomic_DNA"/>
</dbReference>
<dbReference type="HOGENOM" id="CLU_079417_0_0_1"/>
<evidence type="ECO:0000313" key="2">
    <source>
        <dbReference type="EMBL" id="KIR40577.1"/>
    </source>
</evidence>
<organism evidence="2 3">
    <name type="scientific">Cryptococcus deuterogattii Ram5</name>
    <dbReference type="NCBI Taxonomy" id="1296110"/>
    <lineage>
        <taxon>Eukaryota</taxon>
        <taxon>Fungi</taxon>
        <taxon>Dikarya</taxon>
        <taxon>Basidiomycota</taxon>
        <taxon>Agaricomycotina</taxon>
        <taxon>Tremellomycetes</taxon>
        <taxon>Tremellales</taxon>
        <taxon>Cryptococcaceae</taxon>
        <taxon>Cryptococcus</taxon>
        <taxon>Cryptococcus gattii species complex</taxon>
    </lineage>
</organism>
<evidence type="ECO:0000259" key="1">
    <source>
        <dbReference type="Pfam" id="PF01814"/>
    </source>
</evidence>
<dbReference type="OrthoDB" id="9983919at2759"/>
<dbReference type="Proteomes" id="UP000053392">
    <property type="component" value="Unassembled WGS sequence"/>
</dbReference>
<dbReference type="AlphaFoldDB" id="A0A0D0T496"/>
<accession>A0A0D0T496</accession>
<name>A0A0D0T496_9TREE</name>
<dbReference type="Gene3D" id="1.20.120.520">
    <property type="entry name" value="nmb1532 protein domain like"/>
    <property type="match status" value="1"/>
</dbReference>